<gene>
    <name evidence="1" type="ORF">Ocin01_18477</name>
</gene>
<protein>
    <submittedName>
        <fullName evidence="1">Uncharacterized protein</fullName>
    </submittedName>
</protein>
<organism evidence="1 2">
    <name type="scientific">Orchesella cincta</name>
    <name type="common">Springtail</name>
    <name type="synonym">Podura cincta</name>
    <dbReference type="NCBI Taxonomy" id="48709"/>
    <lineage>
        <taxon>Eukaryota</taxon>
        <taxon>Metazoa</taxon>
        <taxon>Ecdysozoa</taxon>
        <taxon>Arthropoda</taxon>
        <taxon>Hexapoda</taxon>
        <taxon>Collembola</taxon>
        <taxon>Entomobryomorpha</taxon>
        <taxon>Entomobryoidea</taxon>
        <taxon>Orchesellidae</taxon>
        <taxon>Orchesellinae</taxon>
        <taxon>Orchesella</taxon>
    </lineage>
</organism>
<dbReference type="EMBL" id="LJIJ01003970">
    <property type="protein sequence ID" value="ODM88206.1"/>
    <property type="molecule type" value="Genomic_DNA"/>
</dbReference>
<sequence length="176" mass="19380">MANRFSLKNRREKDGPIQVVPENPTKFSWVSSSTSSVPQYAVCVDEGYVGRSLGHRGTFVFGLEGGHLPISNNNGNLTNYQILTDPQQKAEWKRVTGEFNPDSCNAFIANRDKGNETNIYIGKVTYETGDCAVGTILRSPGAWKFRHPIANNHDNPMEIALNGAGCISCEVLCEKN</sequence>
<evidence type="ECO:0000313" key="1">
    <source>
        <dbReference type="EMBL" id="ODM88206.1"/>
    </source>
</evidence>
<accession>A0A1D2M5F2</accession>
<keyword evidence="2" id="KW-1185">Reference proteome</keyword>
<dbReference type="Proteomes" id="UP000094527">
    <property type="component" value="Unassembled WGS sequence"/>
</dbReference>
<dbReference type="AlphaFoldDB" id="A0A1D2M5F2"/>
<proteinExistence type="predicted"/>
<evidence type="ECO:0000313" key="2">
    <source>
        <dbReference type="Proteomes" id="UP000094527"/>
    </source>
</evidence>
<reference evidence="1 2" key="1">
    <citation type="journal article" date="2016" name="Genome Biol. Evol.">
        <title>Gene Family Evolution Reflects Adaptation to Soil Environmental Stressors in the Genome of the Collembolan Orchesella cincta.</title>
        <authorList>
            <person name="Faddeeva-Vakhrusheva A."/>
            <person name="Derks M.F."/>
            <person name="Anvar S.Y."/>
            <person name="Agamennone V."/>
            <person name="Suring W."/>
            <person name="Smit S."/>
            <person name="van Straalen N.M."/>
            <person name="Roelofs D."/>
        </authorList>
    </citation>
    <scope>NUCLEOTIDE SEQUENCE [LARGE SCALE GENOMIC DNA]</scope>
    <source>
        <tissue evidence="1">Mixed pool</tissue>
    </source>
</reference>
<name>A0A1D2M5F2_ORCCI</name>
<comment type="caution">
    <text evidence="1">The sequence shown here is derived from an EMBL/GenBank/DDBJ whole genome shotgun (WGS) entry which is preliminary data.</text>
</comment>